<sequence>MRGGGTWSKRGREPLNLGAARKQEGIHAGFIQSCRPVLNHEVPWNLQAGHQGLQGWQGIKKQHSND</sequence>
<evidence type="ECO:0000313" key="1">
    <source>
        <dbReference type="EMBL" id="SFU60951.1"/>
    </source>
</evidence>
<dbReference type="EMBL" id="FPBZ01000010">
    <property type="protein sequence ID" value="SFU60951.1"/>
    <property type="molecule type" value="Genomic_DNA"/>
</dbReference>
<reference evidence="1 2" key="1">
    <citation type="submission" date="2016-10" db="EMBL/GenBank/DDBJ databases">
        <authorList>
            <person name="de Groot N.N."/>
        </authorList>
    </citation>
    <scope>NUCLEOTIDE SEQUENCE [LARGE SCALE GENOMIC DNA]</scope>
    <source>
        <strain evidence="1 2">Nl14</strain>
    </source>
</reference>
<protein>
    <submittedName>
        <fullName evidence="1">Uncharacterized protein</fullName>
    </submittedName>
</protein>
<organism evidence="1 2">
    <name type="scientific">Nitrosospira multiformis</name>
    <dbReference type="NCBI Taxonomy" id="1231"/>
    <lineage>
        <taxon>Bacteria</taxon>
        <taxon>Pseudomonadati</taxon>
        <taxon>Pseudomonadota</taxon>
        <taxon>Betaproteobacteria</taxon>
        <taxon>Nitrosomonadales</taxon>
        <taxon>Nitrosomonadaceae</taxon>
        <taxon>Nitrosospira</taxon>
    </lineage>
</organism>
<evidence type="ECO:0000313" key="2">
    <source>
        <dbReference type="Proteomes" id="UP000182649"/>
    </source>
</evidence>
<accession>A0A1I7HJV9</accession>
<gene>
    <name evidence="1" type="ORF">SAMN05216417_1102</name>
</gene>
<dbReference type="AlphaFoldDB" id="A0A1I7HJV9"/>
<dbReference type="Proteomes" id="UP000182649">
    <property type="component" value="Unassembled WGS sequence"/>
</dbReference>
<proteinExistence type="predicted"/>
<name>A0A1I7HJV9_9PROT</name>